<dbReference type="Gene3D" id="3.30.700.10">
    <property type="entry name" value="Glycoprotein, Type 4 Pilin"/>
    <property type="match status" value="1"/>
</dbReference>
<name>V2UM84_9GAMM</name>
<dbReference type="InterPro" id="IPR045584">
    <property type="entry name" value="Pilin-like"/>
</dbReference>
<dbReference type="HOGENOM" id="CLU_091705_6_3_6"/>
<dbReference type="GO" id="GO:0015627">
    <property type="term" value="C:type II protein secretion system complex"/>
    <property type="evidence" value="ECO:0007669"/>
    <property type="project" value="InterPro"/>
</dbReference>
<dbReference type="SUPFAM" id="SSF54523">
    <property type="entry name" value="Pili subunits"/>
    <property type="match status" value="1"/>
</dbReference>
<keyword evidence="2" id="KW-0812">Transmembrane</keyword>
<dbReference type="EMBL" id="AYEU01000006">
    <property type="protein sequence ID" value="ESK51097.1"/>
    <property type="molecule type" value="Genomic_DNA"/>
</dbReference>
<dbReference type="Pfam" id="PF07963">
    <property type="entry name" value="N_methyl"/>
    <property type="match status" value="1"/>
</dbReference>
<sequence>MKRHTTGFTLLELMVTVVIIAILAAIAMPLYNKYVIKSHVRSAMTDLTSLSLVVENLYQRNLKYIDSTSDQDAQNYISTNNGITWTPAESANFTYTLNASATGSGTPVVYYTLKAVGRTGTINAGCTLTLTNTNTKTITDTGTGCGGLTSW</sequence>
<organism evidence="3 4">
    <name type="scientific">Acinetobacter brisouii CIP 110357</name>
    <dbReference type="NCBI Taxonomy" id="1341683"/>
    <lineage>
        <taxon>Bacteria</taxon>
        <taxon>Pseudomonadati</taxon>
        <taxon>Pseudomonadota</taxon>
        <taxon>Gammaproteobacteria</taxon>
        <taxon>Moraxellales</taxon>
        <taxon>Moraxellaceae</taxon>
        <taxon>Acinetobacter</taxon>
    </lineage>
</organism>
<dbReference type="Proteomes" id="UP000018418">
    <property type="component" value="Unassembled WGS sequence"/>
</dbReference>
<dbReference type="PROSITE" id="PS00409">
    <property type="entry name" value="PROKAR_NTER_METHYL"/>
    <property type="match status" value="1"/>
</dbReference>
<dbReference type="InterPro" id="IPR012902">
    <property type="entry name" value="N_methyl_site"/>
</dbReference>
<gene>
    <name evidence="3" type="ORF">P255_01603</name>
</gene>
<evidence type="ECO:0000256" key="2">
    <source>
        <dbReference type="SAM" id="Phobius"/>
    </source>
</evidence>
<dbReference type="InterPro" id="IPR031982">
    <property type="entry name" value="PilE-like"/>
</dbReference>
<dbReference type="GO" id="GO:0043683">
    <property type="term" value="P:type IV pilus assembly"/>
    <property type="evidence" value="ECO:0007669"/>
    <property type="project" value="InterPro"/>
</dbReference>
<dbReference type="PRINTS" id="PR00813">
    <property type="entry name" value="BCTERIALGSPG"/>
</dbReference>
<dbReference type="GO" id="GO:0015628">
    <property type="term" value="P:protein secretion by the type II secretion system"/>
    <property type="evidence" value="ECO:0007669"/>
    <property type="project" value="InterPro"/>
</dbReference>
<dbReference type="InterPro" id="IPR000983">
    <property type="entry name" value="Bac_GSPG_pilin"/>
</dbReference>
<comment type="caution">
    <text evidence="3">The sequence shown here is derived from an EMBL/GenBank/DDBJ whole genome shotgun (WGS) entry which is preliminary data.</text>
</comment>
<keyword evidence="2" id="KW-0472">Membrane</keyword>
<evidence type="ECO:0000256" key="1">
    <source>
        <dbReference type="ARBA" id="ARBA00022481"/>
    </source>
</evidence>
<dbReference type="RefSeq" id="WP_004900621.1">
    <property type="nucleotide sequence ID" value="NZ_BBTI01000002.1"/>
</dbReference>
<keyword evidence="4" id="KW-1185">Reference proteome</keyword>
<dbReference type="AlphaFoldDB" id="V2UM84"/>
<keyword evidence="1" id="KW-0488">Methylation</keyword>
<dbReference type="PATRIC" id="fig|1341683.3.peg.1585"/>
<evidence type="ECO:0000313" key="3">
    <source>
        <dbReference type="EMBL" id="ESK51097.1"/>
    </source>
</evidence>
<feature type="transmembrane region" description="Helical" evidence="2">
    <location>
        <begin position="6"/>
        <end position="31"/>
    </location>
</feature>
<reference evidence="3 4" key="1">
    <citation type="submission" date="2013-10" db="EMBL/GenBank/DDBJ databases">
        <title>The Genome Sequence of Acinetobacter brisouii CIP 110357.</title>
        <authorList>
            <consortium name="The Broad Institute Genomics Platform"/>
            <consortium name="The Broad Institute Genome Sequencing Center for Infectious Disease"/>
            <person name="Cerqueira G."/>
            <person name="Feldgarden M."/>
            <person name="Courvalin P."/>
            <person name="Grillot-Courvalin C."/>
            <person name="Clermont D."/>
            <person name="Rocha E."/>
            <person name="Yoon E.-J."/>
            <person name="Nemec A."/>
            <person name="Young S.K."/>
            <person name="Zeng Q."/>
            <person name="Gargeya S."/>
            <person name="Fitzgerald M."/>
            <person name="Abouelleil A."/>
            <person name="Alvarado L."/>
            <person name="Berlin A.M."/>
            <person name="Chapman S.B."/>
            <person name="Gainer-Dewar J."/>
            <person name="Goldberg J."/>
            <person name="Gnerre S."/>
            <person name="Griggs A."/>
            <person name="Gujja S."/>
            <person name="Hansen M."/>
            <person name="Howarth C."/>
            <person name="Imamovic A."/>
            <person name="Ireland A."/>
            <person name="Larimer J."/>
            <person name="McCowan C."/>
            <person name="Murphy C."/>
            <person name="Pearson M."/>
            <person name="Poon T.W."/>
            <person name="Priest M."/>
            <person name="Roberts A."/>
            <person name="Saif S."/>
            <person name="Shea T."/>
            <person name="Sykes S."/>
            <person name="Wortman J."/>
            <person name="Nusbaum C."/>
            <person name="Birren B."/>
        </authorList>
    </citation>
    <scope>NUCLEOTIDE SEQUENCE [LARGE SCALE GENOMIC DNA]</scope>
    <source>
        <strain evidence="3 4">CIP 110357</strain>
    </source>
</reference>
<dbReference type="NCBIfam" id="TIGR02532">
    <property type="entry name" value="IV_pilin_GFxxxE"/>
    <property type="match status" value="1"/>
</dbReference>
<dbReference type="STRING" id="396323.VH98_02945"/>
<protein>
    <recommendedName>
        <fullName evidence="5">Prepilin-type N-terminal cleavage/methylation domain-containing protein</fullName>
    </recommendedName>
</protein>
<evidence type="ECO:0000313" key="4">
    <source>
        <dbReference type="Proteomes" id="UP000018418"/>
    </source>
</evidence>
<accession>V2UM84</accession>
<keyword evidence="2" id="KW-1133">Transmembrane helix</keyword>
<proteinExistence type="predicted"/>
<dbReference type="OrthoDB" id="5587184at2"/>
<dbReference type="Pfam" id="PF16732">
    <property type="entry name" value="ComP_DUS"/>
    <property type="match status" value="1"/>
</dbReference>
<evidence type="ECO:0008006" key="5">
    <source>
        <dbReference type="Google" id="ProtNLM"/>
    </source>
</evidence>